<dbReference type="Proteomes" id="UP001057702">
    <property type="component" value="Unassembled WGS sequence"/>
</dbReference>
<dbReference type="RefSeq" id="WP_255918838.1">
    <property type="nucleotide sequence ID" value="NZ_JANFNG010000002.1"/>
</dbReference>
<proteinExistence type="predicted"/>
<evidence type="ECO:0000313" key="2">
    <source>
        <dbReference type="Proteomes" id="UP001057702"/>
    </source>
</evidence>
<reference evidence="1" key="1">
    <citation type="submission" date="2022-06" db="EMBL/GenBank/DDBJ databases">
        <title>Draft genome sequence of Streptomyces sp. RB6PN25 isolated from peat swamp forest in Thailand.</title>
        <authorList>
            <person name="Duangmal K."/>
            <person name="Klaysubun C."/>
        </authorList>
    </citation>
    <scope>NUCLEOTIDE SEQUENCE</scope>
    <source>
        <strain evidence="1">RB6PN25</strain>
    </source>
</reference>
<sequence length="71" mass="7768">MYEMRAGPATTGSSGLVWHVLAKDDARTTLCGRQLSPQAQPPGPAREEATTERYCSSCMTAFRETMETATR</sequence>
<comment type="caution">
    <text evidence="1">The sequence shown here is derived from an EMBL/GenBank/DDBJ whole genome shotgun (WGS) entry which is preliminary data.</text>
</comment>
<dbReference type="EMBL" id="JANFNG010000002">
    <property type="protein sequence ID" value="MCQ4079976.1"/>
    <property type="molecule type" value="Genomic_DNA"/>
</dbReference>
<name>A0ABT1PQM8_9ACTN</name>
<gene>
    <name evidence="1" type="ORF">NGB36_05060</name>
</gene>
<protein>
    <submittedName>
        <fullName evidence="1">Uncharacterized protein</fullName>
    </submittedName>
</protein>
<accession>A0ABT1PQM8</accession>
<keyword evidence="2" id="KW-1185">Reference proteome</keyword>
<organism evidence="1 2">
    <name type="scientific">Streptomyces humicola</name>
    <dbReference type="NCBI Taxonomy" id="2953240"/>
    <lineage>
        <taxon>Bacteria</taxon>
        <taxon>Bacillati</taxon>
        <taxon>Actinomycetota</taxon>
        <taxon>Actinomycetes</taxon>
        <taxon>Kitasatosporales</taxon>
        <taxon>Streptomycetaceae</taxon>
        <taxon>Streptomyces</taxon>
    </lineage>
</organism>
<evidence type="ECO:0000313" key="1">
    <source>
        <dbReference type="EMBL" id="MCQ4079976.1"/>
    </source>
</evidence>